<keyword evidence="5" id="KW-0677">Repeat</keyword>
<gene>
    <name evidence="9" type="ORF">TRIADDRAFT_22435</name>
</gene>
<dbReference type="GO" id="GO:0005737">
    <property type="term" value="C:cytoplasm"/>
    <property type="evidence" value="ECO:0007669"/>
    <property type="project" value="UniProtKB-SubCell"/>
</dbReference>
<keyword evidence="4" id="KW-0479">Metal-binding</keyword>
<dbReference type="STRING" id="10228.B3RQS3"/>
<dbReference type="PANTHER" id="PTHR46735:SF3">
    <property type="entry name" value="CALPAIN SMALL SUBUNIT 1-RELATED"/>
    <property type="match status" value="1"/>
</dbReference>
<comment type="subcellular location">
    <subcellularLocation>
        <location evidence="2">Cytoplasm</location>
    </subcellularLocation>
    <subcellularLocation>
        <location evidence="1">Endomembrane system</location>
    </subcellularLocation>
</comment>
<dbReference type="EMBL" id="DS985243">
    <property type="protein sequence ID" value="EDV26753.1"/>
    <property type="molecule type" value="Genomic_DNA"/>
</dbReference>
<dbReference type="InterPro" id="IPR002048">
    <property type="entry name" value="EF_hand_dom"/>
</dbReference>
<dbReference type="InterPro" id="IPR011992">
    <property type="entry name" value="EF-hand-dom_pair"/>
</dbReference>
<dbReference type="KEGG" id="tad:TRIADDRAFT_22435"/>
<dbReference type="PhylomeDB" id="B3RQS3"/>
<dbReference type="PANTHER" id="PTHR46735">
    <property type="entry name" value="CALPAIN, SMALL SUBUNIT 1 A-RELATED"/>
    <property type="match status" value="1"/>
</dbReference>
<dbReference type="Pfam" id="PF13833">
    <property type="entry name" value="EF-hand_8"/>
    <property type="match status" value="1"/>
</dbReference>
<dbReference type="AlphaFoldDB" id="B3RQS3"/>
<evidence type="ECO:0000256" key="6">
    <source>
        <dbReference type="ARBA" id="ARBA00022837"/>
    </source>
</evidence>
<feature type="domain" description="EF-hand" evidence="8">
    <location>
        <begin position="38"/>
        <end position="73"/>
    </location>
</feature>
<sequence>DPLHGYFSAVAGSDQQIDAHELQRCLTQSGIAGNYQQFSLDTCRIMIAMLDYDYSGKMGFQEFKQLWGCLSQWKTTFLQYDSDRSGTCEPHELYAAIASFGYRLSPQALNIMVKRYSDNGRIAFDNFISCITRLKTLTERFQQRDTAKNGMVQFHYDDVRSAKFPSC</sequence>
<keyword evidence="6" id="KW-0106">Calcium</keyword>
<dbReference type="OrthoDB" id="186625at2759"/>
<dbReference type="InParanoid" id="B3RQS3"/>
<dbReference type="GO" id="GO:0005509">
    <property type="term" value="F:calcium ion binding"/>
    <property type="evidence" value="ECO:0007669"/>
    <property type="project" value="InterPro"/>
</dbReference>
<evidence type="ECO:0000256" key="5">
    <source>
        <dbReference type="ARBA" id="ARBA00022737"/>
    </source>
</evidence>
<dbReference type="OMA" id="HKEKPYG"/>
<dbReference type="PROSITE" id="PS00018">
    <property type="entry name" value="EF_HAND_1"/>
    <property type="match status" value="1"/>
</dbReference>
<evidence type="ECO:0000256" key="1">
    <source>
        <dbReference type="ARBA" id="ARBA00004308"/>
    </source>
</evidence>
<protein>
    <recommendedName>
        <fullName evidence="8">EF-hand domain-containing protein</fullName>
    </recommendedName>
</protein>
<proteinExistence type="predicted"/>
<keyword evidence="3" id="KW-0963">Cytoplasm</keyword>
<evidence type="ECO:0000313" key="10">
    <source>
        <dbReference type="Proteomes" id="UP000009022"/>
    </source>
</evidence>
<dbReference type="InterPro" id="IPR018247">
    <property type="entry name" value="EF_Hand_1_Ca_BS"/>
</dbReference>
<dbReference type="CTD" id="6752498"/>
<dbReference type="GO" id="GO:0012505">
    <property type="term" value="C:endomembrane system"/>
    <property type="evidence" value="ECO:0007669"/>
    <property type="project" value="UniProtKB-SubCell"/>
</dbReference>
<dbReference type="Proteomes" id="UP000009022">
    <property type="component" value="Unassembled WGS sequence"/>
</dbReference>
<dbReference type="CDD" id="cd16181">
    <property type="entry name" value="EFh_PEF_Group_II_sorcin_like"/>
    <property type="match status" value="1"/>
</dbReference>
<dbReference type="SMART" id="SM00054">
    <property type="entry name" value="EFh"/>
    <property type="match status" value="2"/>
</dbReference>
<dbReference type="HOGENOM" id="CLU_051357_4_1_1"/>
<evidence type="ECO:0000259" key="8">
    <source>
        <dbReference type="PROSITE" id="PS50222"/>
    </source>
</evidence>
<evidence type="ECO:0000256" key="2">
    <source>
        <dbReference type="ARBA" id="ARBA00004496"/>
    </source>
</evidence>
<dbReference type="GeneID" id="6752498"/>
<dbReference type="RefSeq" id="XP_002110749.1">
    <property type="nucleotide sequence ID" value="XM_002110713.1"/>
</dbReference>
<evidence type="ECO:0000256" key="3">
    <source>
        <dbReference type="ARBA" id="ARBA00022490"/>
    </source>
</evidence>
<dbReference type="Gene3D" id="1.10.238.10">
    <property type="entry name" value="EF-hand"/>
    <property type="match status" value="1"/>
</dbReference>
<dbReference type="Gene3D" id="6.10.140.900">
    <property type="match status" value="1"/>
</dbReference>
<evidence type="ECO:0000256" key="4">
    <source>
        <dbReference type="ARBA" id="ARBA00022723"/>
    </source>
</evidence>
<keyword evidence="7" id="KW-0472">Membrane</keyword>
<dbReference type="eggNOG" id="KOG0037">
    <property type="taxonomic scope" value="Eukaryota"/>
</dbReference>
<dbReference type="PROSITE" id="PS50222">
    <property type="entry name" value="EF_HAND_2"/>
    <property type="match status" value="1"/>
</dbReference>
<evidence type="ECO:0000256" key="7">
    <source>
        <dbReference type="ARBA" id="ARBA00023136"/>
    </source>
</evidence>
<dbReference type="SUPFAM" id="SSF47473">
    <property type="entry name" value="EF-hand"/>
    <property type="match status" value="1"/>
</dbReference>
<dbReference type="FunCoup" id="B3RQS3">
    <property type="interactions" value="313"/>
</dbReference>
<keyword evidence="10" id="KW-1185">Reference proteome</keyword>
<name>B3RQS3_TRIAD</name>
<feature type="non-terminal residue" evidence="9">
    <location>
        <position position="1"/>
    </location>
</feature>
<reference evidence="9 10" key="1">
    <citation type="journal article" date="2008" name="Nature">
        <title>The Trichoplax genome and the nature of placozoans.</title>
        <authorList>
            <person name="Srivastava M."/>
            <person name="Begovic E."/>
            <person name="Chapman J."/>
            <person name="Putnam N.H."/>
            <person name="Hellsten U."/>
            <person name="Kawashima T."/>
            <person name="Kuo A."/>
            <person name="Mitros T."/>
            <person name="Salamov A."/>
            <person name="Carpenter M.L."/>
            <person name="Signorovitch A.Y."/>
            <person name="Moreno M.A."/>
            <person name="Kamm K."/>
            <person name="Grimwood J."/>
            <person name="Schmutz J."/>
            <person name="Shapiro H."/>
            <person name="Grigoriev I.V."/>
            <person name="Buss L.W."/>
            <person name="Schierwater B."/>
            <person name="Dellaporta S.L."/>
            <person name="Rokhsar D.S."/>
        </authorList>
    </citation>
    <scope>NUCLEOTIDE SEQUENCE [LARGE SCALE GENOMIC DNA]</scope>
    <source>
        <strain evidence="9 10">Grell-BS-1999</strain>
    </source>
</reference>
<evidence type="ECO:0000313" key="9">
    <source>
        <dbReference type="EMBL" id="EDV26753.1"/>
    </source>
</evidence>
<organism evidence="9 10">
    <name type="scientific">Trichoplax adhaerens</name>
    <name type="common">Trichoplax reptans</name>
    <dbReference type="NCBI Taxonomy" id="10228"/>
    <lineage>
        <taxon>Eukaryota</taxon>
        <taxon>Metazoa</taxon>
        <taxon>Placozoa</taxon>
        <taxon>Uniplacotomia</taxon>
        <taxon>Trichoplacea</taxon>
        <taxon>Trichoplacidae</taxon>
        <taxon>Trichoplax</taxon>
    </lineage>
</organism>
<accession>B3RQS3</accession>